<dbReference type="SMART" id="SM00409">
    <property type="entry name" value="IG"/>
    <property type="match status" value="1"/>
</dbReference>
<dbReference type="InterPro" id="IPR013106">
    <property type="entry name" value="Ig_V-set"/>
</dbReference>
<dbReference type="Pfam" id="PF07686">
    <property type="entry name" value="V-set"/>
    <property type="match status" value="1"/>
</dbReference>
<evidence type="ECO:0000256" key="10">
    <source>
        <dbReference type="SAM" id="SignalP"/>
    </source>
</evidence>
<dbReference type="InterPro" id="IPR013783">
    <property type="entry name" value="Ig-like_fold"/>
</dbReference>
<dbReference type="InterPro" id="IPR007110">
    <property type="entry name" value="Ig-like_dom"/>
</dbReference>
<evidence type="ECO:0000256" key="5">
    <source>
        <dbReference type="ARBA" id="ARBA00023136"/>
    </source>
</evidence>
<evidence type="ECO:0000256" key="8">
    <source>
        <dbReference type="SAM" id="MobiDB-lite"/>
    </source>
</evidence>
<evidence type="ECO:0000256" key="4">
    <source>
        <dbReference type="ARBA" id="ARBA00022859"/>
    </source>
</evidence>
<dbReference type="Gene3D" id="2.60.40.10">
    <property type="entry name" value="Immunoglobulins"/>
    <property type="match status" value="1"/>
</dbReference>
<feature type="signal peptide" evidence="10">
    <location>
        <begin position="1"/>
        <end position="23"/>
    </location>
</feature>
<keyword evidence="7" id="KW-0325">Glycoprotein</keyword>
<dbReference type="SUPFAM" id="SSF48726">
    <property type="entry name" value="Immunoglobulin"/>
    <property type="match status" value="1"/>
</dbReference>
<keyword evidence="2" id="KW-1003">Cell membrane</keyword>
<dbReference type="GO" id="GO:0009617">
    <property type="term" value="P:response to bacterium"/>
    <property type="evidence" value="ECO:0007669"/>
    <property type="project" value="TreeGrafter"/>
</dbReference>
<evidence type="ECO:0000259" key="11">
    <source>
        <dbReference type="PROSITE" id="PS50835"/>
    </source>
</evidence>
<keyword evidence="5 9" id="KW-0472">Membrane</keyword>
<keyword evidence="3 10" id="KW-0732">Signal</keyword>
<evidence type="ECO:0000256" key="6">
    <source>
        <dbReference type="ARBA" id="ARBA00023157"/>
    </source>
</evidence>
<keyword evidence="9" id="KW-0812">Transmembrane</keyword>
<proteinExistence type="predicted"/>
<keyword evidence="6" id="KW-1015">Disulfide bond</keyword>
<keyword evidence="4" id="KW-0391">Immunity</keyword>
<dbReference type="KEGG" id="gacu:117537884"/>
<accession>A0A6P8T660</accession>
<comment type="subcellular location">
    <subcellularLocation>
        <location evidence="1">Cell membrane</location>
    </subcellularLocation>
</comment>
<evidence type="ECO:0000256" key="1">
    <source>
        <dbReference type="ARBA" id="ARBA00004236"/>
    </source>
</evidence>
<sequence>MDGPHIFMYVLLGVVFFSHWTSGSELEMSVRPGDNITLYCDCNSSTGVYIVWYRNCSHENQPSLVLDIITRRKNVMDNNYSQNPLPRFHFVKSSSSESYDLLIINITETDEGLYYCGTDQFKVEKNEQITSAHIYTHGNISTRIHVNSSEHHPQESKLTGDCRVCWMLLFSLCPAVAALSSLLSSLLVYHLCKKEAKEPQTDQQTAQTRLNQDEDVCYAALEIRPASKRPKRTTTQSSDFSTYSAINTSRM</sequence>
<feature type="domain" description="Ig-like" evidence="11">
    <location>
        <begin position="4"/>
        <end position="130"/>
    </location>
</feature>
<dbReference type="PROSITE" id="PS50835">
    <property type="entry name" value="IG_LIKE"/>
    <property type="match status" value="1"/>
</dbReference>
<dbReference type="GO" id="GO:0005886">
    <property type="term" value="C:plasma membrane"/>
    <property type="evidence" value="ECO:0007669"/>
    <property type="project" value="UniProtKB-SubCell"/>
</dbReference>
<feature type="chain" id="PRO_5027872974" evidence="10">
    <location>
        <begin position="24"/>
        <end position="251"/>
    </location>
</feature>
<dbReference type="RefSeq" id="XP_034059166.1">
    <property type="nucleotide sequence ID" value="XM_034203275.1"/>
</dbReference>
<feature type="transmembrane region" description="Helical" evidence="9">
    <location>
        <begin position="166"/>
        <end position="189"/>
    </location>
</feature>
<dbReference type="PANTHER" id="PTHR19433">
    <property type="entry name" value="T-CELL RECEPTOR ALPHA CHAIN V REGION-RELATED"/>
    <property type="match status" value="1"/>
</dbReference>
<evidence type="ECO:0000313" key="13">
    <source>
        <dbReference type="RefSeq" id="XP_034059166.1"/>
    </source>
</evidence>
<dbReference type="OrthoDB" id="10010359at2759"/>
<dbReference type="InterPro" id="IPR036179">
    <property type="entry name" value="Ig-like_dom_sf"/>
</dbReference>
<reference evidence="13" key="1">
    <citation type="submission" date="2025-08" db="UniProtKB">
        <authorList>
            <consortium name="RefSeq"/>
        </authorList>
    </citation>
    <scope>IDENTIFICATION</scope>
</reference>
<dbReference type="GeneID" id="117537884"/>
<gene>
    <name evidence="13" type="primary">LOC117537884</name>
</gene>
<feature type="region of interest" description="Disordered" evidence="8">
    <location>
        <begin position="227"/>
        <end position="251"/>
    </location>
</feature>
<organism evidence="12 13">
    <name type="scientific">Gymnodraco acuticeps</name>
    <name type="common">Antarctic dragonfish</name>
    <dbReference type="NCBI Taxonomy" id="8218"/>
    <lineage>
        <taxon>Eukaryota</taxon>
        <taxon>Metazoa</taxon>
        <taxon>Chordata</taxon>
        <taxon>Craniata</taxon>
        <taxon>Vertebrata</taxon>
        <taxon>Euteleostomi</taxon>
        <taxon>Actinopterygii</taxon>
        <taxon>Neopterygii</taxon>
        <taxon>Teleostei</taxon>
        <taxon>Neoteleostei</taxon>
        <taxon>Acanthomorphata</taxon>
        <taxon>Eupercaria</taxon>
        <taxon>Perciformes</taxon>
        <taxon>Notothenioidei</taxon>
        <taxon>Bathydraconidae</taxon>
        <taxon>Gymnodraco</taxon>
    </lineage>
</organism>
<dbReference type="InterPro" id="IPR003599">
    <property type="entry name" value="Ig_sub"/>
</dbReference>
<evidence type="ECO:0000256" key="3">
    <source>
        <dbReference type="ARBA" id="ARBA00022729"/>
    </source>
</evidence>
<feature type="compositionally biased region" description="Polar residues" evidence="8">
    <location>
        <begin position="233"/>
        <end position="251"/>
    </location>
</feature>
<dbReference type="AlphaFoldDB" id="A0A6P8T660"/>
<dbReference type="Proteomes" id="UP000515161">
    <property type="component" value="Unplaced"/>
</dbReference>
<name>A0A6P8T660_GYMAC</name>
<evidence type="ECO:0000256" key="9">
    <source>
        <dbReference type="SAM" id="Phobius"/>
    </source>
</evidence>
<dbReference type="PANTHER" id="PTHR19433:SF111">
    <property type="entry name" value="T CELL RECEPTOR ALPHA VARIABLE 4"/>
    <property type="match status" value="1"/>
</dbReference>
<keyword evidence="9" id="KW-1133">Transmembrane helix</keyword>
<dbReference type="InterPro" id="IPR052051">
    <property type="entry name" value="TCR_complex_component"/>
</dbReference>
<protein>
    <submittedName>
        <fullName evidence="13">Uncharacterized protein LOC117537884</fullName>
    </submittedName>
</protein>
<keyword evidence="12" id="KW-1185">Reference proteome</keyword>
<evidence type="ECO:0000256" key="2">
    <source>
        <dbReference type="ARBA" id="ARBA00022475"/>
    </source>
</evidence>
<dbReference type="GO" id="GO:0002376">
    <property type="term" value="P:immune system process"/>
    <property type="evidence" value="ECO:0007669"/>
    <property type="project" value="UniProtKB-KW"/>
</dbReference>
<dbReference type="InParanoid" id="A0A6P8T660"/>
<evidence type="ECO:0000313" key="12">
    <source>
        <dbReference type="Proteomes" id="UP000515161"/>
    </source>
</evidence>
<evidence type="ECO:0000256" key="7">
    <source>
        <dbReference type="ARBA" id="ARBA00023180"/>
    </source>
</evidence>